<evidence type="ECO:0000313" key="2">
    <source>
        <dbReference type="EMBL" id="ALR77241.1"/>
    </source>
</evidence>
<name>A0A806XET8_9ENTR</name>
<dbReference type="OrthoDB" id="4378831at2"/>
<organism evidence="2 3">
    <name type="scientific">[Enterobacter] lignolyticus</name>
    <dbReference type="NCBI Taxonomy" id="1334193"/>
    <lineage>
        <taxon>Bacteria</taxon>
        <taxon>Pseudomonadati</taxon>
        <taxon>Pseudomonadota</taxon>
        <taxon>Gammaproteobacteria</taxon>
        <taxon>Enterobacterales</taxon>
        <taxon>Enterobacteriaceae</taxon>
        <taxon>Pluralibacter</taxon>
    </lineage>
</organism>
<dbReference type="SUPFAM" id="SSF53474">
    <property type="entry name" value="alpha/beta-Hydrolases"/>
    <property type="match status" value="1"/>
</dbReference>
<dbReference type="InterPro" id="IPR029058">
    <property type="entry name" value="AB_hydrolase_fold"/>
</dbReference>
<dbReference type="EMBL" id="CP012871">
    <property type="protein sequence ID" value="ALR77241.1"/>
    <property type="molecule type" value="Genomic_DNA"/>
</dbReference>
<gene>
    <name evidence="2" type="ORF">AO703_13330</name>
</gene>
<dbReference type="PANTHER" id="PTHR33840">
    <property type="match status" value="1"/>
</dbReference>
<sequence length="393" mass="44485">MSKRIVICCDGTGNELNTTMSNVLKFYRILEKTPEQRVLYTPGIGTLNQDNTWQRLRQKVRSVFGVATGYGLDDDVLEAYDFLCQHWERGDRIYLLGFSRGAYTVRVVAALVETIGILPPDQRNLAGYGLTAYKKASGDKPEPLVSAELQTAWLFGNVAGGRPARIEFIGVWDTVASIIVPRGDRLIPSLQTLRFTRTNAAVKTFRQAISIDERRRMFRLNRWTSPQSYRPDPYDKSSETPQDILQVWFAGVHADVGGGYPESASGLAKYPLGWMLDEAQAAGLTFHASLRRSIADGDTSPHGKETFVAPNPGAELHRSLTGGWWILEWLPKRVRWREWPARRALWGWYLPMGEPRRLPDDALIHFSVRERMAQVTDYRPVNLPTAPCFTDDR</sequence>
<dbReference type="Pfam" id="PF09994">
    <property type="entry name" value="T6SS_Tle1-like_cat"/>
    <property type="match status" value="1"/>
</dbReference>
<feature type="domain" description="T6SS Phospholipase effector Tle1-like catalytic" evidence="1">
    <location>
        <begin position="3"/>
        <end position="278"/>
    </location>
</feature>
<evidence type="ECO:0000313" key="3">
    <source>
        <dbReference type="Proteomes" id="UP000069162"/>
    </source>
</evidence>
<dbReference type="AlphaFoldDB" id="A0A806XET8"/>
<protein>
    <recommendedName>
        <fullName evidence="1">T6SS Phospholipase effector Tle1-like catalytic domain-containing protein</fullName>
    </recommendedName>
</protein>
<dbReference type="PANTHER" id="PTHR33840:SF1">
    <property type="entry name" value="TLE1 PHOSPHOLIPASE DOMAIN-CONTAINING PROTEIN"/>
    <property type="match status" value="1"/>
</dbReference>
<dbReference type="KEGG" id="kle:AO703_13330"/>
<dbReference type="Gene3D" id="3.40.50.1820">
    <property type="entry name" value="alpha/beta hydrolase"/>
    <property type="match status" value="1"/>
</dbReference>
<reference evidence="3" key="1">
    <citation type="submission" date="2015-10" db="EMBL/GenBank/DDBJ databases">
        <title>Complete Genome Sequencing of Klebsiella sp. strain G5.</title>
        <authorList>
            <person name="Chan K.-G."/>
            <person name="Chen J.-W."/>
        </authorList>
    </citation>
    <scope>NUCLEOTIDE SEQUENCE [LARGE SCALE GENOMIC DNA]</scope>
    <source>
        <strain evidence="3">G5</strain>
    </source>
</reference>
<dbReference type="Proteomes" id="UP000069162">
    <property type="component" value="Chromosome"/>
</dbReference>
<proteinExistence type="predicted"/>
<dbReference type="InterPro" id="IPR018712">
    <property type="entry name" value="Tle1-like_cat"/>
</dbReference>
<evidence type="ECO:0000259" key="1">
    <source>
        <dbReference type="Pfam" id="PF09994"/>
    </source>
</evidence>
<accession>A0A806XET8</accession>